<protein>
    <submittedName>
        <fullName evidence="2">Uncharacterized protein</fullName>
    </submittedName>
</protein>
<organism evidence="2 3">
    <name type="scientific">Marinobacterium weihaiense</name>
    <dbReference type="NCBI Taxonomy" id="2851016"/>
    <lineage>
        <taxon>Bacteria</taxon>
        <taxon>Pseudomonadati</taxon>
        <taxon>Pseudomonadota</taxon>
        <taxon>Gammaproteobacteria</taxon>
        <taxon>Oceanospirillales</taxon>
        <taxon>Oceanospirillaceae</taxon>
        <taxon>Marinobacterium</taxon>
    </lineage>
</organism>
<evidence type="ECO:0000313" key="2">
    <source>
        <dbReference type="EMBL" id="MBV0933311.1"/>
    </source>
</evidence>
<name>A0ABS6MBU2_9GAMM</name>
<evidence type="ECO:0000313" key="3">
    <source>
        <dbReference type="Proteomes" id="UP000755551"/>
    </source>
</evidence>
<keyword evidence="3" id="KW-1185">Reference proteome</keyword>
<comment type="caution">
    <text evidence="2">The sequence shown here is derived from an EMBL/GenBank/DDBJ whole genome shotgun (WGS) entry which is preliminary data.</text>
</comment>
<keyword evidence="1" id="KW-1133">Transmembrane helix</keyword>
<proteinExistence type="predicted"/>
<keyword evidence="1" id="KW-0472">Membrane</keyword>
<dbReference type="RefSeq" id="WP_217334732.1">
    <property type="nucleotide sequence ID" value="NZ_JAHQZT010000008.1"/>
</dbReference>
<dbReference type="PROSITE" id="PS51257">
    <property type="entry name" value="PROKAR_LIPOPROTEIN"/>
    <property type="match status" value="1"/>
</dbReference>
<dbReference type="Proteomes" id="UP000755551">
    <property type="component" value="Unassembled WGS sequence"/>
</dbReference>
<accession>A0ABS6MBU2</accession>
<dbReference type="EMBL" id="JAHQZT010000008">
    <property type="protein sequence ID" value="MBV0933311.1"/>
    <property type="molecule type" value="Genomic_DNA"/>
</dbReference>
<reference evidence="2 3" key="1">
    <citation type="submission" date="2021-06" db="EMBL/GenBank/DDBJ databases">
        <title>Bacterium isolated from marine sediment.</title>
        <authorList>
            <person name="Zhu K.-L."/>
            <person name="Du Z.-J."/>
            <person name="Liang Q.-Y."/>
        </authorList>
    </citation>
    <scope>NUCLEOTIDE SEQUENCE [LARGE SCALE GENOMIC DNA]</scope>
    <source>
        <strain evidence="2 3">A346</strain>
    </source>
</reference>
<feature type="transmembrane region" description="Helical" evidence="1">
    <location>
        <begin position="50"/>
        <end position="68"/>
    </location>
</feature>
<feature type="transmembrane region" description="Helical" evidence="1">
    <location>
        <begin position="12"/>
        <end position="30"/>
    </location>
</feature>
<gene>
    <name evidence="2" type="ORF">KTN04_08170</name>
</gene>
<evidence type="ECO:0000256" key="1">
    <source>
        <dbReference type="SAM" id="Phobius"/>
    </source>
</evidence>
<keyword evidence="1" id="KW-0812">Transmembrane</keyword>
<sequence>MRAYFPRRSTPVALILTVALTLGGCGTIMHPERKGQTSGRIDPGVAVLDGLGLLFFFVPGVIVFAVDFSNGTIYLPGGARADAGTLDDSRQISFEGRPGRAELERLLQQQAGIRVDLEQALVLSPDQYLALQEASRPLPTAVPLIL</sequence>